<feature type="transmembrane region" description="Helical" evidence="2">
    <location>
        <begin position="593"/>
        <end position="613"/>
    </location>
</feature>
<keyword evidence="2" id="KW-1133">Transmembrane helix</keyword>
<dbReference type="EMBL" id="WBKB01000005">
    <property type="protein sequence ID" value="KAB1642744.1"/>
    <property type="molecule type" value="Genomic_DNA"/>
</dbReference>
<feature type="region of interest" description="Disordered" evidence="1">
    <location>
        <begin position="399"/>
        <end position="448"/>
    </location>
</feature>
<dbReference type="Proteomes" id="UP000433493">
    <property type="component" value="Unassembled WGS sequence"/>
</dbReference>
<evidence type="ECO:0000256" key="2">
    <source>
        <dbReference type="SAM" id="Phobius"/>
    </source>
</evidence>
<comment type="caution">
    <text evidence="3">The sequence shown here is derived from an EMBL/GenBank/DDBJ whole genome shotgun (WGS) entry which is preliminary data.</text>
</comment>
<organism evidence="3 4">
    <name type="scientific">Gulosibacter chungangensis</name>
    <dbReference type="NCBI Taxonomy" id="979746"/>
    <lineage>
        <taxon>Bacteria</taxon>
        <taxon>Bacillati</taxon>
        <taxon>Actinomycetota</taxon>
        <taxon>Actinomycetes</taxon>
        <taxon>Micrococcales</taxon>
        <taxon>Microbacteriaceae</taxon>
        <taxon>Gulosibacter</taxon>
    </lineage>
</organism>
<keyword evidence="2" id="KW-0472">Membrane</keyword>
<keyword evidence="2" id="KW-0812">Transmembrane</keyword>
<accession>A0A7J5BB99</accession>
<dbReference type="AlphaFoldDB" id="A0A7J5BB99"/>
<sequence>MRIDANDGAVAWVSSEVAAGDNSTIRVRGKGWTTTDGTGASTVALKLNNSADGGQHTHSGSDIIQHPSASGDATIWALLAPSNPSNHPYVVTIAADGNFDIEIPAPTGLSAGDYLSVLFQSGRFDDTDIQRTATTSLITVGGVPYEDEGGSSGEQATCKTEVNPSIEIVSETVPLGGELHVRGEGWCHPEPNSGGSVVAFKIDEGGYSHLPENAVHQNLTIWAIIEADAEDGTFDSYIQLPDGTDVTSTPAFTMGAHTLRLLTGSLKTGDQVRTLKSEEFVVGEYQPLGTPDPLDTSSLKTSNNGDISLDRSATQWVVTIPGAAEGDWVYPNLYAGASQRAPWGAEWFRADAQGRVTLPIDGITLPTGDLTFTVQSGNQGERGELLGWLKVTIEAPTVAEEKPSAVQQTTNTSNEGSATTASNSGSGSGSSASGSSSAGSSAGGAATGPQIRAVPSFIPEAPVERSNALRSMNPGNVTLKVEEGIATITAPNGAAGTYVYLYIYPGQIPVGWVLLDETQSITLDVSALPPGAYRVSLQDEAGEFLGWAAMKVDGDVPVTEFAALSPSADGTVTLAEPAASDAVTGWQPNNLDFLLIALGVMLFGGTTATVIALSQPASRKEN</sequence>
<gene>
    <name evidence="3" type="ORF">F8O05_09850</name>
</gene>
<reference evidence="3 4" key="1">
    <citation type="submission" date="2019-09" db="EMBL/GenBank/DDBJ databases">
        <title>Phylogeny of genus Pseudoclavibacter and closely related genus.</title>
        <authorList>
            <person name="Li Y."/>
        </authorList>
    </citation>
    <scope>NUCLEOTIDE SEQUENCE [LARGE SCALE GENOMIC DNA]</scope>
    <source>
        <strain evidence="3 4">KCTC 13959</strain>
    </source>
</reference>
<evidence type="ECO:0000256" key="1">
    <source>
        <dbReference type="SAM" id="MobiDB-lite"/>
    </source>
</evidence>
<keyword evidence="4" id="KW-1185">Reference proteome</keyword>
<feature type="compositionally biased region" description="Polar residues" evidence="1">
    <location>
        <begin position="405"/>
        <end position="415"/>
    </location>
</feature>
<evidence type="ECO:0000313" key="3">
    <source>
        <dbReference type="EMBL" id="KAB1642744.1"/>
    </source>
</evidence>
<protein>
    <submittedName>
        <fullName evidence="3">Uncharacterized protein</fullName>
    </submittedName>
</protein>
<feature type="compositionally biased region" description="Low complexity" evidence="1">
    <location>
        <begin position="416"/>
        <end position="440"/>
    </location>
</feature>
<proteinExistence type="predicted"/>
<name>A0A7J5BB99_9MICO</name>
<evidence type="ECO:0000313" key="4">
    <source>
        <dbReference type="Proteomes" id="UP000433493"/>
    </source>
</evidence>
<dbReference type="OrthoDB" id="9813435at2"/>